<dbReference type="AlphaFoldDB" id="Q6N2F9"/>
<accession>Q6N2F9</accession>
<dbReference type="EMBL" id="BX572606">
    <property type="protein sequence ID" value="CAE29532.1"/>
    <property type="molecule type" value="Genomic_DNA"/>
</dbReference>
<reference evidence="7" key="1">
    <citation type="submission" date="2003-07" db="EMBL/GenBank/DDBJ databases">
        <authorList>
            <consortium name="Rhodopseudomonas genome consortium"/>
            <person name="Larimer F."/>
            <person name="Harwood C."/>
        </authorList>
    </citation>
    <scope>NUCLEOTIDE SEQUENCE</scope>
    <source>
        <strain evidence="7">CGA009</strain>
    </source>
</reference>
<keyword evidence="3" id="KW-0804">Transcription</keyword>
<keyword evidence="8" id="KW-1185">Reference proteome</keyword>
<dbReference type="InterPro" id="IPR036271">
    <property type="entry name" value="Tet_transcr_reg_TetR-rel_C_sf"/>
</dbReference>
<evidence type="ECO:0000259" key="5">
    <source>
        <dbReference type="PROSITE" id="PS50977"/>
    </source>
</evidence>
<dbReference type="Pfam" id="PF00440">
    <property type="entry name" value="TetR_N"/>
    <property type="match status" value="1"/>
</dbReference>
<evidence type="ECO:0000256" key="1">
    <source>
        <dbReference type="ARBA" id="ARBA00023015"/>
    </source>
</evidence>
<evidence type="ECO:0000256" key="4">
    <source>
        <dbReference type="PROSITE-ProRule" id="PRU00335"/>
    </source>
</evidence>
<dbReference type="PANTHER" id="PTHR30055">
    <property type="entry name" value="HTH-TYPE TRANSCRIPTIONAL REGULATOR RUTR"/>
    <property type="match status" value="1"/>
</dbReference>
<name>Q6N2F9_RHOPA</name>
<dbReference type="SUPFAM" id="SSF48498">
    <property type="entry name" value="Tetracyclin repressor-like, C-terminal domain"/>
    <property type="match status" value="1"/>
</dbReference>
<dbReference type="HOGENOM" id="CLU_069356_1_3_5"/>
<dbReference type="GO" id="GO:0000976">
    <property type="term" value="F:transcription cis-regulatory region binding"/>
    <property type="evidence" value="ECO:0007669"/>
    <property type="project" value="TreeGrafter"/>
</dbReference>
<dbReference type="GO" id="GO:0003700">
    <property type="term" value="F:DNA-binding transcription factor activity"/>
    <property type="evidence" value="ECO:0007669"/>
    <property type="project" value="TreeGrafter"/>
</dbReference>
<dbReference type="Gene3D" id="1.10.357.10">
    <property type="entry name" value="Tetracycline Repressor, domain 2"/>
    <property type="match status" value="1"/>
</dbReference>
<gene>
    <name evidence="6" type="ordered locus">RPA4091</name>
    <name evidence="7" type="ORF">TX73_021190</name>
</gene>
<proteinExistence type="predicted"/>
<keyword evidence="2 4" id="KW-0238">DNA-binding</keyword>
<sequence length="231" mass="25551">MRENVNVAALAASAEEIHRMAAKVAVKRRGRPRKTEQPKSVAILQAALAAFAGHGFDGTNLRQIATDAEIDVALIPHQFGSKLGLWRAVVDDIAERTLPDFRSIIERGSPETSAGETLQLAMARMIDHLCDTPQLAMFVVNEVGEQGERFEYVYDRLVRPMHDLLLPPIRAAHASGAIKDVNPDFFFATFTAAISMTVVMRPFIARFSSHAKKEQAFRRELKRALLAVGFA</sequence>
<keyword evidence="1" id="KW-0805">Transcription regulation</keyword>
<feature type="DNA-binding region" description="H-T-H motif" evidence="4">
    <location>
        <begin position="60"/>
        <end position="79"/>
    </location>
</feature>
<dbReference type="EMBL" id="CP116810">
    <property type="protein sequence ID" value="WCL94277.1"/>
    <property type="molecule type" value="Genomic_DNA"/>
</dbReference>
<evidence type="ECO:0000256" key="3">
    <source>
        <dbReference type="ARBA" id="ARBA00023163"/>
    </source>
</evidence>
<evidence type="ECO:0000256" key="2">
    <source>
        <dbReference type="ARBA" id="ARBA00023125"/>
    </source>
</evidence>
<dbReference type="GeneID" id="66895210"/>
<dbReference type="PANTHER" id="PTHR30055:SF234">
    <property type="entry name" value="HTH-TYPE TRANSCRIPTIONAL REGULATOR BETI"/>
    <property type="match status" value="1"/>
</dbReference>
<dbReference type="Proteomes" id="UP000001426">
    <property type="component" value="Chromosome"/>
</dbReference>
<dbReference type="SUPFAM" id="SSF46689">
    <property type="entry name" value="Homeodomain-like"/>
    <property type="match status" value="1"/>
</dbReference>
<protein>
    <submittedName>
        <fullName evidence="7">TetR family transcriptional regulator</fullName>
    </submittedName>
    <submittedName>
        <fullName evidence="6">Transcriptional regulator, TetR family</fullName>
    </submittedName>
</protein>
<dbReference type="InterPro" id="IPR009057">
    <property type="entry name" value="Homeodomain-like_sf"/>
</dbReference>
<dbReference type="InterPro" id="IPR050109">
    <property type="entry name" value="HTH-type_TetR-like_transc_reg"/>
</dbReference>
<reference evidence="6 8" key="2">
    <citation type="journal article" date="2004" name="Nat. Biotechnol.">
        <title>Complete genome sequence of the metabolically versatile photosynthetic bacterium Rhodopseudomonas palustris.</title>
        <authorList>
            <person name="Larimer F.W."/>
            <person name="Chain P."/>
            <person name="Hauser L."/>
            <person name="Lamerdin J."/>
            <person name="Malfatti S."/>
            <person name="Do L."/>
            <person name="Land M.L."/>
            <person name="Pelletier D.A."/>
            <person name="Beatty J.T."/>
            <person name="Lang A.S."/>
            <person name="Tabita F.R."/>
            <person name="Gibson J.L."/>
            <person name="Hanson T.E."/>
            <person name="Bobst C."/>
            <person name="Torres J.L."/>
            <person name="Peres C."/>
            <person name="Harrison F.H."/>
            <person name="Gibson J."/>
            <person name="Harwood C.S."/>
        </authorList>
    </citation>
    <scope>NUCLEOTIDE SEQUENCE [LARGE SCALE GENOMIC DNA]</scope>
    <source>
        <strain evidence="8">ATCC BAA-98 / CGA009</strain>
        <strain evidence="6">CGA009</strain>
    </source>
</reference>
<dbReference type="InterPro" id="IPR001647">
    <property type="entry name" value="HTH_TetR"/>
</dbReference>
<organism evidence="6">
    <name type="scientific">Rhodopseudomonas palustris (strain ATCC BAA-98 / CGA009)</name>
    <dbReference type="NCBI Taxonomy" id="258594"/>
    <lineage>
        <taxon>Bacteria</taxon>
        <taxon>Pseudomonadati</taxon>
        <taxon>Pseudomonadota</taxon>
        <taxon>Alphaproteobacteria</taxon>
        <taxon>Hyphomicrobiales</taxon>
        <taxon>Nitrobacteraceae</taxon>
        <taxon>Rhodopseudomonas</taxon>
    </lineage>
</organism>
<dbReference type="eggNOG" id="COG1309">
    <property type="taxonomic scope" value="Bacteria"/>
</dbReference>
<evidence type="ECO:0000313" key="8">
    <source>
        <dbReference type="Proteomes" id="UP000001426"/>
    </source>
</evidence>
<dbReference type="KEGG" id="rpa:TX73_021190"/>
<reference evidence="7" key="3">
    <citation type="submission" date="2022-12" db="EMBL/GenBank/DDBJ databases">
        <title>Complete genome sequence of Rhodopseudomonas palustris CGA0092 and corrections to the R. palustris CGA009 genome sequence.</title>
        <authorList>
            <person name="Mazny B.R."/>
            <person name="Sheff O.F."/>
            <person name="LaSarre B."/>
            <person name="McKinlay A."/>
            <person name="McKinlay J.B."/>
        </authorList>
    </citation>
    <scope>NUCLEOTIDE SEQUENCE</scope>
    <source>
        <strain evidence="7">CGA009</strain>
    </source>
</reference>
<evidence type="ECO:0000313" key="6">
    <source>
        <dbReference type="EMBL" id="CAE29532.1"/>
    </source>
</evidence>
<dbReference type="RefSeq" id="WP_011159626.1">
    <property type="nucleotide sequence ID" value="NZ_CP116810.1"/>
</dbReference>
<feature type="domain" description="HTH tetR-type" evidence="5">
    <location>
        <begin position="37"/>
        <end position="97"/>
    </location>
</feature>
<dbReference type="PROSITE" id="PS50977">
    <property type="entry name" value="HTH_TETR_2"/>
    <property type="match status" value="1"/>
</dbReference>
<evidence type="ECO:0000313" key="7">
    <source>
        <dbReference type="EMBL" id="WCL94277.1"/>
    </source>
</evidence>